<dbReference type="Gene3D" id="3.30.830.10">
    <property type="entry name" value="Metalloenzyme, LuxS/M16 peptidase-like"/>
    <property type="match status" value="2"/>
</dbReference>
<evidence type="ECO:0000259" key="2">
    <source>
        <dbReference type="Pfam" id="PF00675"/>
    </source>
</evidence>
<dbReference type="Proteomes" id="UP000823934">
    <property type="component" value="Unassembled WGS sequence"/>
</dbReference>
<dbReference type="InterPro" id="IPR007863">
    <property type="entry name" value="Peptidase_M16_C"/>
</dbReference>
<dbReference type="InterPro" id="IPR050361">
    <property type="entry name" value="MPP/UQCRC_Complex"/>
</dbReference>
<dbReference type="GO" id="GO:0046872">
    <property type="term" value="F:metal ion binding"/>
    <property type="evidence" value="ECO:0007669"/>
    <property type="project" value="InterPro"/>
</dbReference>
<gene>
    <name evidence="4" type="ORF">H9889_00830</name>
</gene>
<organism evidence="4 5">
    <name type="scientific">Candidatus Ignatzschineria merdigallinarum</name>
    <dbReference type="NCBI Taxonomy" id="2838621"/>
    <lineage>
        <taxon>Bacteria</taxon>
        <taxon>Pseudomonadati</taxon>
        <taxon>Pseudomonadota</taxon>
        <taxon>Gammaproteobacteria</taxon>
        <taxon>Cardiobacteriales</taxon>
        <taxon>Ignatzschineriaceae</taxon>
        <taxon>Ignatzschineria</taxon>
    </lineage>
</organism>
<reference evidence="4" key="1">
    <citation type="journal article" date="2021" name="PeerJ">
        <title>Extensive microbial diversity within the chicken gut microbiome revealed by metagenomics and culture.</title>
        <authorList>
            <person name="Gilroy R."/>
            <person name="Ravi A."/>
            <person name="Getino M."/>
            <person name="Pursley I."/>
            <person name="Horton D.L."/>
            <person name="Alikhan N.F."/>
            <person name="Baker D."/>
            <person name="Gharbi K."/>
            <person name="Hall N."/>
            <person name="Watson M."/>
            <person name="Adriaenssens E.M."/>
            <person name="Foster-Nyarko E."/>
            <person name="Jarju S."/>
            <person name="Secka A."/>
            <person name="Antonio M."/>
            <person name="Oren A."/>
            <person name="Chaudhuri R.R."/>
            <person name="La Ragione R."/>
            <person name="Hildebrand F."/>
            <person name="Pallen M.J."/>
        </authorList>
    </citation>
    <scope>NUCLEOTIDE SEQUENCE</scope>
    <source>
        <strain evidence="4">CHK160-9182</strain>
    </source>
</reference>
<dbReference type="EMBL" id="DXHP01000018">
    <property type="protein sequence ID" value="HIW05862.1"/>
    <property type="molecule type" value="Genomic_DNA"/>
</dbReference>
<keyword evidence="1" id="KW-0732">Signal</keyword>
<comment type="caution">
    <text evidence="4">The sequence shown here is derived from an EMBL/GenBank/DDBJ whole genome shotgun (WGS) entry which is preliminary data.</text>
</comment>
<evidence type="ECO:0000313" key="4">
    <source>
        <dbReference type="EMBL" id="HIW05862.1"/>
    </source>
</evidence>
<dbReference type="PANTHER" id="PTHR11851">
    <property type="entry name" value="METALLOPROTEASE"/>
    <property type="match status" value="1"/>
</dbReference>
<protein>
    <submittedName>
        <fullName evidence="4">Insulinase family protein</fullName>
    </submittedName>
</protein>
<feature type="signal peptide" evidence="1">
    <location>
        <begin position="1"/>
        <end position="22"/>
    </location>
</feature>
<accession>A0A9D1Q5B8</accession>
<evidence type="ECO:0000256" key="1">
    <source>
        <dbReference type="SAM" id="SignalP"/>
    </source>
</evidence>
<proteinExistence type="predicted"/>
<evidence type="ECO:0000259" key="3">
    <source>
        <dbReference type="Pfam" id="PF05193"/>
    </source>
</evidence>
<feature type="chain" id="PRO_5039548248" evidence="1">
    <location>
        <begin position="23"/>
        <end position="437"/>
    </location>
</feature>
<reference evidence="4" key="2">
    <citation type="submission" date="2021-04" db="EMBL/GenBank/DDBJ databases">
        <authorList>
            <person name="Gilroy R."/>
        </authorList>
    </citation>
    <scope>NUCLEOTIDE SEQUENCE</scope>
    <source>
        <strain evidence="4">CHK160-9182</strain>
    </source>
</reference>
<dbReference type="PANTHER" id="PTHR11851:SF224">
    <property type="entry name" value="PROCESSING PROTEASE"/>
    <property type="match status" value="1"/>
</dbReference>
<dbReference type="AlphaFoldDB" id="A0A9D1Q5B8"/>
<dbReference type="Pfam" id="PF05193">
    <property type="entry name" value="Peptidase_M16_C"/>
    <property type="match status" value="1"/>
</dbReference>
<dbReference type="InterPro" id="IPR011765">
    <property type="entry name" value="Pept_M16_N"/>
</dbReference>
<dbReference type="SUPFAM" id="SSF63411">
    <property type="entry name" value="LuxS/MPP-like metallohydrolase"/>
    <property type="match status" value="2"/>
</dbReference>
<evidence type="ECO:0000313" key="5">
    <source>
        <dbReference type="Proteomes" id="UP000823934"/>
    </source>
</evidence>
<dbReference type="InterPro" id="IPR011249">
    <property type="entry name" value="Metalloenz_LuxS/M16"/>
</dbReference>
<sequence length="437" mass="47474">MKNLLAGILATSAFLIGLSANATSQVETWKTKEGASVYFLHAPEIPIMDMVVSVDAGSLREGSKYGLASMTAGMMTKGTSKLDEEAFLTRLDDLQSSINAGASLSSTSFSLRSLTKPSLLTPSLELFYDVLTDAKFNEKVFERERTQAIDGQKAILDNPSKIASELYYETLYPNSVVGATSKMLESSLKALTLQDLENFRQQFYQANNAKIVFVGDLQKTDAEAIAAHISELLGKGEILPALASITPNPSNKVVEQYYNSPQTQVLMGQPAIDRFNDDYLPLIVGNHLLGGSGLTSILMTNIREKDGLTYGIYSYFAAGIYKGPFTVGFSTKNESVTEAIEKSKAVIAKFIKEGPEEEALQRAKNNFLGSLVLDMNSNAKLANAILGLAAYDLPLDYYETLPEKVKAITPAEIQAAFKRHVNPDKMATIIVGGVVEK</sequence>
<name>A0A9D1Q5B8_9GAMM</name>
<dbReference type="Pfam" id="PF00675">
    <property type="entry name" value="Peptidase_M16"/>
    <property type="match status" value="1"/>
</dbReference>
<feature type="domain" description="Peptidase M16 C-terminal" evidence="3">
    <location>
        <begin position="191"/>
        <end position="366"/>
    </location>
</feature>
<feature type="domain" description="Peptidase M16 N-terminal" evidence="2">
    <location>
        <begin position="46"/>
        <end position="176"/>
    </location>
</feature>